<feature type="domain" description="ABM" evidence="2">
    <location>
        <begin position="96"/>
        <end position="184"/>
    </location>
</feature>
<dbReference type="PROSITE" id="PS51725">
    <property type="entry name" value="ABM"/>
    <property type="match status" value="2"/>
</dbReference>
<keyword evidence="1" id="KW-0694">RNA-binding</keyword>
<dbReference type="InterPro" id="IPR011008">
    <property type="entry name" value="Dimeric_a/b-barrel"/>
</dbReference>
<dbReference type="PANTHER" id="PTHR33336:SF1">
    <property type="entry name" value="(4S)-4-HYDROXY-5-PHOSPHONOOXYPENTANE-2,3-DIONE ISOMERASE"/>
    <property type="match status" value="1"/>
</dbReference>
<name>A0ABP0NC96_9DINO</name>
<dbReference type="EMBL" id="CAXAMN010021607">
    <property type="protein sequence ID" value="CAK9061423.1"/>
    <property type="molecule type" value="Genomic_DNA"/>
</dbReference>
<dbReference type="InterPro" id="IPR002775">
    <property type="entry name" value="DNA/RNA-bd_Alba-like"/>
</dbReference>
<sequence>MAEIEIMTELKVSAKKPASFYVRAAATFLRGTRDKEPVNELRVTALGSTIDVAVTVAVRMERDGIGKIATIHTDYVQVSRGQSPQISFRLLRILPPAILREVEVKPEFVEEFLKVMTALAAGARAEAGCLRYDLLRAQESSCKFLAYEVFISKKAFESHAAAPYAKALEAFEKDSRSPIVSTSLSEVEVMDFQRSSPAPAESPTVVILEVGIKGSCIPEFTEVMSANCRGSRNEVGCLRFDLLRSTTKADTFMSYEAFESPDSLEIHKDMPYTKAWGAFQYGDQKPVTSKRVVKYNVMDLHAPELLS</sequence>
<accession>A0ABP0NC96</accession>
<dbReference type="Gene3D" id="3.30.110.20">
    <property type="entry name" value="Alba-like domain"/>
    <property type="match status" value="1"/>
</dbReference>
<evidence type="ECO:0000259" key="2">
    <source>
        <dbReference type="PROSITE" id="PS51725"/>
    </source>
</evidence>
<dbReference type="Proteomes" id="UP001642484">
    <property type="component" value="Unassembled WGS sequence"/>
</dbReference>
<dbReference type="SUPFAM" id="SSF54909">
    <property type="entry name" value="Dimeric alpha+beta barrel"/>
    <property type="match status" value="2"/>
</dbReference>
<dbReference type="Pfam" id="PF03992">
    <property type="entry name" value="ABM"/>
    <property type="match status" value="2"/>
</dbReference>
<dbReference type="PANTHER" id="PTHR33336">
    <property type="entry name" value="QUINOL MONOOXYGENASE YGIN-RELATED"/>
    <property type="match status" value="1"/>
</dbReference>
<evidence type="ECO:0000313" key="3">
    <source>
        <dbReference type="EMBL" id="CAK9061423.1"/>
    </source>
</evidence>
<protein>
    <recommendedName>
        <fullName evidence="2">ABM domain-containing protein</fullName>
    </recommendedName>
</protein>
<gene>
    <name evidence="3" type="ORF">CCMP2556_LOCUS30198</name>
</gene>
<keyword evidence="4" id="KW-1185">Reference proteome</keyword>
<reference evidence="3 4" key="1">
    <citation type="submission" date="2024-02" db="EMBL/GenBank/DDBJ databases">
        <authorList>
            <person name="Chen Y."/>
            <person name="Shah S."/>
            <person name="Dougan E. K."/>
            <person name="Thang M."/>
            <person name="Chan C."/>
        </authorList>
    </citation>
    <scope>NUCLEOTIDE SEQUENCE [LARGE SCALE GENOMIC DNA]</scope>
</reference>
<evidence type="ECO:0000313" key="4">
    <source>
        <dbReference type="Proteomes" id="UP001642484"/>
    </source>
</evidence>
<dbReference type="Pfam" id="PF01918">
    <property type="entry name" value="Alba"/>
    <property type="match status" value="1"/>
</dbReference>
<dbReference type="SUPFAM" id="SSF82704">
    <property type="entry name" value="AlbA-like"/>
    <property type="match status" value="1"/>
</dbReference>
<organism evidence="3 4">
    <name type="scientific">Durusdinium trenchii</name>
    <dbReference type="NCBI Taxonomy" id="1381693"/>
    <lineage>
        <taxon>Eukaryota</taxon>
        <taxon>Sar</taxon>
        <taxon>Alveolata</taxon>
        <taxon>Dinophyceae</taxon>
        <taxon>Suessiales</taxon>
        <taxon>Symbiodiniaceae</taxon>
        <taxon>Durusdinium</taxon>
    </lineage>
</organism>
<proteinExistence type="predicted"/>
<dbReference type="InterPro" id="IPR050744">
    <property type="entry name" value="AI-2_Isomerase_LsrG"/>
</dbReference>
<evidence type="ECO:0000256" key="1">
    <source>
        <dbReference type="ARBA" id="ARBA00022884"/>
    </source>
</evidence>
<dbReference type="InterPro" id="IPR036882">
    <property type="entry name" value="Alba-like_dom_sf"/>
</dbReference>
<dbReference type="Gene3D" id="3.30.70.100">
    <property type="match status" value="2"/>
</dbReference>
<comment type="caution">
    <text evidence="3">The sequence shown here is derived from an EMBL/GenBank/DDBJ whole genome shotgun (WGS) entry which is preliminary data.</text>
</comment>
<dbReference type="InterPro" id="IPR007138">
    <property type="entry name" value="ABM_dom"/>
</dbReference>
<feature type="domain" description="ABM" evidence="2">
    <location>
        <begin position="204"/>
        <end position="298"/>
    </location>
</feature>